<keyword evidence="1 6" id="KW-0285">Flavoprotein</keyword>
<sequence>MTHRIRLGVALDGAGWHPAAWREPSARPTELFTAASWADQAQQAERGLVDFVTIDDSLSLQSSDPFAADDRTDEVRGRLDAVLVASRIAPLTSRIGLVPVATVTHTEPFHVSKGIATLDHISEGRAGWQARNSVRRDEAGHFGRRDVGIDRIDDSTAAAVEELFHEAADVVEAARRLWDSWEDDAEIRDAATDRFLDPDKLHRVDFEGRWFSVRGPSITPRPPQGQPVVTALAHGPVPYRFAATSADVVFTTPRDADHAAAVLAEVRDAERAVGREGLPLQVFADLVVLLDAADEPAADRLTRLDRLGRPLTSDARVVAGSAAQIADEIAALHAAGFDGIRLRPAVTTDDLPRIADDLVPELQRRGIFHDAYEAETLRGLLGLPTDVPNRYAAAV</sequence>
<reference evidence="8 9" key="1">
    <citation type="submission" date="2023-02" db="EMBL/GenBank/DDBJ databases">
        <title>Microbacterium betulae sp. nov., isolated from birch wood.</title>
        <authorList>
            <person name="Pasciak M."/>
            <person name="Pawlik K.J."/>
            <person name="Martynowski D."/>
            <person name="Laczmanski L."/>
            <person name="Ciekot J."/>
            <person name="Szponar B."/>
            <person name="Wojcik-Fatla A."/>
            <person name="Mackiewicz B."/>
            <person name="Farian E."/>
            <person name="Cholewa G."/>
            <person name="Cholewa A."/>
            <person name="Dutkiewicz J."/>
        </authorList>
    </citation>
    <scope>NUCLEOTIDE SEQUENCE [LARGE SCALE GENOMIC DNA]</scope>
    <source>
        <strain evidence="8 9">AB</strain>
    </source>
</reference>
<dbReference type="GO" id="GO:0016705">
    <property type="term" value="F:oxidoreductase activity, acting on paired donors, with incorporation or reduction of molecular oxygen"/>
    <property type="evidence" value="ECO:0007669"/>
    <property type="project" value="InterPro"/>
</dbReference>
<evidence type="ECO:0000256" key="2">
    <source>
        <dbReference type="ARBA" id="ARBA00022643"/>
    </source>
</evidence>
<comment type="similarity">
    <text evidence="5">Belongs to the NtaA/SnaA/DszA monooxygenase family.</text>
</comment>
<evidence type="ECO:0000256" key="3">
    <source>
        <dbReference type="ARBA" id="ARBA00023002"/>
    </source>
</evidence>
<dbReference type="SUPFAM" id="SSF51679">
    <property type="entry name" value="Bacterial luciferase-like"/>
    <property type="match status" value="1"/>
</dbReference>
<dbReference type="RefSeq" id="WP_317139649.1">
    <property type="nucleotide sequence ID" value="NZ_CP118157.1"/>
</dbReference>
<proteinExistence type="inferred from homology"/>
<evidence type="ECO:0000256" key="4">
    <source>
        <dbReference type="ARBA" id="ARBA00023033"/>
    </source>
</evidence>
<evidence type="ECO:0000256" key="6">
    <source>
        <dbReference type="PIRSR" id="PIRSR000337-1"/>
    </source>
</evidence>
<dbReference type="PANTHER" id="PTHR30011:SF16">
    <property type="entry name" value="C2H2 FINGER DOMAIN TRANSCRIPTION FACTOR (EUROFUNG)-RELATED"/>
    <property type="match status" value="1"/>
</dbReference>
<dbReference type="PIRSF" id="PIRSF000337">
    <property type="entry name" value="NTA_MOA"/>
    <property type="match status" value="1"/>
</dbReference>
<feature type="binding site" evidence="6">
    <location>
        <position position="56"/>
    </location>
    <ligand>
        <name>FMN</name>
        <dbReference type="ChEBI" id="CHEBI:58210"/>
    </ligand>
</feature>
<dbReference type="InterPro" id="IPR051260">
    <property type="entry name" value="Diverse_substr_monoxygenases"/>
</dbReference>
<dbReference type="GO" id="GO:0004497">
    <property type="term" value="F:monooxygenase activity"/>
    <property type="evidence" value="ECO:0007669"/>
    <property type="project" value="UniProtKB-KW"/>
</dbReference>
<dbReference type="InterPro" id="IPR036661">
    <property type="entry name" value="Luciferase-like_sf"/>
</dbReference>
<keyword evidence="4" id="KW-0503">Monooxygenase</keyword>
<dbReference type="Proteomes" id="UP001305498">
    <property type="component" value="Chromosome"/>
</dbReference>
<dbReference type="EMBL" id="CP118157">
    <property type="protein sequence ID" value="WOF23178.1"/>
    <property type="molecule type" value="Genomic_DNA"/>
</dbReference>
<dbReference type="InterPro" id="IPR011251">
    <property type="entry name" value="Luciferase-like_dom"/>
</dbReference>
<dbReference type="KEGG" id="mbet:N8K70_00490"/>
<evidence type="ECO:0000313" key="8">
    <source>
        <dbReference type="EMBL" id="WOF23178.1"/>
    </source>
</evidence>
<dbReference type="PANTHER" id="PTHR30011">
    <property type="entry name" value="ALKANESULFONATE MONOOXYGENASE-RELATED"/>
    <property type="match status" value="1"/>
</dbReference>
<accession>A0AA97FI88</accession>
<feature type="domain" description="Luciferase-like" evidence="7">
    <location>
        <begin position="26"/>
        <end position="301"/>
    </location>
</feature>
<name>A0AA97FI88_9MICO</name>
<dbReference type="Gene3D" id="3.20.20.30">
    <property type="entry name" value="Luciferase-like domain"/>
    <property type="match status" value="1"/>
</dbReference>
<evidence type="ECO:0000256" key="5">
    <source>
        <dbReference type="ARBA" id="ARBA00033748"/>
    </source>
</evidence>
<protein>
    <submittedName>
        <fullName evidence="8">LLM class flavin-dependent oxidoreductase</fullName>
    </submittedName>
</protein>
<organism evidence="8 9">
    <name type="scientific">Microbacterium betulae</name>
    <dbReference type="NCBI Taxonomy" id="2981139"/>
    <lineage>
        <taxon>Bacteria</taxon>
        <taxon>Bacillati</taxon>
        <taxon>Actinomycetota</taxon>
        <taxon>Actinomycetes</taxon>
        <taxon>Micrococcales</taxon>
        <taxon>Microbacteriaceae</taxon>
        <taxon>Microbacterium</taxon>
    </lineage>
</organism>
<keyword evidence="2 6" id="KW-0288">FMN</keyword>
<evidence type="ECO:0000256" key="1">
    <source>
        <dbReference type="ARBA" id="ARBA00022630"/>
    </source>
</evidence>
<dbReference type="Pfam" id="PF00296">
    <property type="entry name" value="Bac_luciferase"/>
    <property type="match status" value="1"/>
</dbReference>
<dbReference type="AlphaFoldDB" id="A0AA97FI88"/>
<keyword evidence="3" id="KW-0560">Oxidoreductase</keyword>
<keyword evidence="9" id="KW-1185">Reference proteome</keyword>
<evidence type="ECO:0000313" key="9">
    <source>
        <dbReference type="Proteomes" id="UP001305498"/>
    </source>
</evidence>
<evidence type="ECO:0000259" key="7">
    <source>
        <dbReference type="Pfam" id="PF00296"/>
    </source>
</evidence>
<dbReference type="InterPro" id="IPR016215">
    <property type="entry name" value="NTA_MOA"/>
</dbReference>
<gene>
    <name evidence="8" type="ORF">N8K70_00490</name>
</gene>